<reference evidence="2 3" key="1">
    <citation type="submission" date="2018-09" db="EMBL/GenBank/DDBJ databases">
        <title>Genome sequencing of strain 1JSPR-7.</title>
        <authorList>
            <person name="Heo J."/>
            <person name="Kim S.-J."/>
            <person name="Kwon S.-W."/>
        </authorList>
    </citation>
    <scope>NUCLEOTIDE SEQUENCE [LARGE SCALE GENOMIC DNA]</scope>
    <source>
        <strain evidence="2 3">1JSPR-7</strain>
    </source>
</reference>
<organism evidence="2 3">
    <name type="scientific">Lactococcus allomyrinae</name>
    <dbReference type="NCBI Taxonomy" id="2419773"/>
    <lineage>
        <taxon>Bacteria</taxon>
        <taxon>Bacillati</taxon>
        <taxon>Bacillota</taxon>
        <taxon>Bacilli</taxon>
        <taxon>Lactobacillales</taxon>
        <taxon>Streptococcaceae</taxon>
        <taxon>Lactococcus</taxon>
    </lineage>
</organism>
<keyword evidence="3" id="KW-1185">Reference proteome</keyword>
<protein>
    <submittedName>
        <fullName evidence="2">Uncharacterized protein</fullName>
    </submittedName>
</protein>
<name>A0A387B932_9LACT</name>
<evidence type="ECO:0000313" key="3">
    <source>
        <dbReference type="Proteomes" id="UP000269374"/>
    </source>
</evidence>
<feature type="transmembrane region" description="Helical" evidence="1">
    <location>
        <begin position="7"/>
        <end position="25"/>
    </location>
</feature>
<dbReference type="AlphaFoldDB" id="A0A387B932"/>
<evidence type="ECO:0000313" key="2">
    <source>
        <dbReference type="EMBL" id="AYG00335.1"/>
    </source>
</evidence>
<dbReference type="RefSeq" id="WP_120771723.1">
    <property type="nucleotide sequence ID" value="NZ_CP032627.1"/>
</dbReference>
<dbReference type="EMBL" id="CP032627">
    <property type="protein sequence ID" value="AYG00335.1"/>
    <property type="molecule type" value="Genomic_DNA"/>
</dbReference>
<dbReference type="OrthoDB" id="2235960at2"/>
<proteinExistence type="predicted"/>
<keyword evidence="1" id="KW-0812">Transmembrane</keyword>
<keyword evidence="1" id="KW-1133">Transmembrane helix</keyword>
<sequence>MKKRNKIILGVTIPVILIAGGIIMTQTPFDLFLTKNFTAQSKESTRQMQVDYLKKHEKEMTEFVMSQNKTQSSEHQIKSIQWDWESIQVQEGGGPISSSTWLTISGGFNHIKDSNFSLDFTLDNTNDIPSIKAVDLSQSFTVDGGQKGYE</sequence>
<accession>A0A387B932</accession>
<gene>
    <name evidence="2" type="ORF">D7I46_04055</name>
</gene>
<keyword evidence="1" id="KW-0472">Membrane</keyword>
<dbReference type="KEGG" id="lact:D7I46_04055"/>
<dbReference type="Proteomes" id="UP000269374">
    <property type="component" value="Chromosome"/>
</dbReference>
<evidence type="ECO:0000256" key="1">
    <source>
        <dbReference type="SAM" id="Phobius"/>
    </source>
</evidence>